<organism evidence="7 8">
    <name type="scientific">Rhizobium grahamii CCGE 502</name>
    <dbReference type="NCBI Taxonomy" id="990285"/>
    <lineage>
        <taxon>Bacteria</taxon>
        <taxon>Pseudomonadati</taxon>
        <taxon>Pseudomonadota</taxon>
        <taxon>Alphaproteobacteria</taxon>
        <taxon>Hyphomicrobiales</taxon>
        <taxon>Rhizobiaceae</taxon>
        <taxon>Rhizobium/Agrobacterium group</taxon>
        <taxon>Rhizobium</taxon>
    </lineage>
</organism>
<keyword evidence="7" id="KW-0614">Plasmid</keyword>
<dbReference type="AlphaFoldDB" id="S3H6Z5"/>
<protein>
    <recommendedName>
        <fullName evidence="6">SURF1-like protein</fullName>
    </recommendedName>
</protein>
<gene>
    <name evidence="7" type="ORF">RGCCGE502_28133</name>
</gene>
<keyword evidence="5 6" id="KW-0472">Membrane</keyword>
<dbReference type="GO" id="GO:0005886">
    <property type="term" value="C:plasma membrane"/>
    <property type="evidence" value="ECO:0007669"/>
    <property type="project" value="UniProtKB-SubCell"/>
</dbReference>
<dbReference type="Pfam" id="PF02104">
    <property type="entry name" value="SURF1"/>
    <property type="match status" value="1"/>
</dbReference>
<evidence type="ECO:0000256" key="6">
    <source>
        <dbReference type="RuleBase" id="RU363076"/>
    </source>
</evidence>
<comment type="similarity">
    <text evidence="2 6">Belongs to the SURF1 family.</text>
</comment>
<feature type="transmembrane region" description="Helical" evidence="6">
    <location>
        <begin position="237"/>
        <end position="258"/>
    </location>
</feature>
<dbReference type="Proteomes" id="UP000014411">
    <property type="component" value="Unassembled WGS sequence"/>
</dbReference>
<dbReference type="PANTHER" id="PTHR23427:SF2">
    <property type="entry name" value="SURFEIT LOCUS PROTEIN 1"/>
    <property type="match status" value="1"/>
</dbReference>
<proteinExistence type="inferred from homology"/>
<dbReference type="CDD" id="cd06662">
    <property type="entry name" value="SURF1"/>
    <property type="match status" value="1"/>
</dbReference>
<comment type="subcellular location">
    <subcellularLocation>
        <location evidence="6">Cell membrane</location>
        <topology evidence="6">Multi-pass membrane protein</topology>
    </subcellularLocation>
    <subcellularLocation>
        <location evidence="1">Membrane</location>
    </subcellularLocation>
</comment>
<dbReference type="InterPro" id="IPR002994">
    <property type="entry name" value="Surf1/Shy1"/>
</dbReference>
<reference evidence="7 8" key="1">
    <citation type="journal article" date="2012" name="J. Bacteriol.">
        <title>Genome sequence of Rhizobium grahamii CCGE502, a broad-host-range symbiont with low nodulation competitiveness in Phaseolus vulgaris.</title>
        <authorList>
            <person name="Althabegoiti M.J."/>
            <person name="Lozano L."/>
            <person name="Torres-Tejerizo G."/>
            <person name="Ormeno-Orrillo E."/>
            <person name="Rogel M.A."/>
            <person name="Gonzalez V."/>
            <person name="Martinez-Romero E."/>
        </authorList>
    </citation>
    <scope>NUCLEOTIDE SEQUENCE [LARGE SCALE GENOMIC DNA]</scope>
    <source>
        <strain evidence="7 8">CCGE 502</strain>
        <plasmid evidence="7">pRg502b</plasmid>
    </source>
</reference>
<keyword evidence="8" id="KW-1185">Reference proteome</keyword>
<name>S3H6Z5_9HYPH</name>
<dbReference type="EMBL" id="AEYE02000035">
    <property type="protein sequence ID" value="EPE94459.1"/>
    <property type="molecule type" value="Genomic_DNA"/>
</dbReference>
<keyword evidence="4 6" id="KW-1133">Transmembrane helix</keyword>
<keyword evidence="3 6" id="KW-0812">Transmembrane</keyword>
<dbReference type="HOGENOM" id="CLU_047737_4_1_5"/>
<evidence type="ECO:0000313" key="7">
    <source>
        <dbReference type="EMBL" id="EPE94459.1"/>
    </source>
</evidence>
<dbReference type="PROSITE" id="PS50895">
    <property type="entry name" value="SURF1"/>
    <property type="match status" value="1"/>
</dbReference>
<evidence type="ECO:0000256" key="4">
    <source>
        <dbReference type="ARBA" id="ARBA00022989"/>
    </source>
</evidence>
<geneLocation type="plasmid" evidence="7">
    <name>pRg502b</name>
</geneLocation>
<evidence type="ECO:0000256" key="1">
    <source>
        <dbReference type="ARBA" id="ARBA00004370"/>
    </source>
</evidence>
<evidence type="ECO:0000256" key="3">
    <source>
        <dbReference type="ARBA" id="ARBA00022692"/>
    </source>
</evidence>
<dbReference type="InterPro" id="IPR045214">
    <property type="entry name" value="Surf1/Surf4"/>
</dbReference>
<keyword evidence="6" id="KW-1003">Cell membrane</keyword>
<evidence type="ECO:0000313" key="8">
    <source>
        <dbReference type="Proteomes" id="UP000014411"/>
    </source>
</evidence>
<comment type="caution">
    <text evidence="7">The sequence shown here is derived from an EMBL/GenBank/DDBJ whole genome shotgun (WGS) entry which is preliminary data.</text>
</comment>
<accession>S3H6Z5</accession>
<evidence type="ECO:0000256" key="2">
    <source>
        <dbReference type="ARBA" id="ARBA00007165"/>
    </source>
</evidence>
<sequence>MALAGGGWPPAKVFLAMADTSPDRTQKRNSVAGFAIFCGLMVALTVALVALGLWQVERLAWKRELIARVEERVHTEQVGAPAQAEWNKVSRADDEYRRVSVAGTLENDRETLVYASTTLGPGYWVLTPLRRTDGTFVLINRGFVPTDRRDPSTRSEGQVVSTVVITGLLRITEPKGTVIRSNDPGTDRWYSRDVDAIADRRGIDGVAPYFIDADATPNPGGLPVGGLTQIAFANNHLVYAITWFVLSLMPSGLLVFVLSNESRARKE</sequence>
<dbReference type="PANTHER" id="PTHR23427">
    <property type="entry name" value="SURFEIT LOCUS PROTEIN"/>
    <property type="match status" value="1"/>
</dbReference>
<feature type="transmembrane region" description="Helical" evidence="6">
    <location>
        <begin position="31"/>
        <end position="54"/>
    </location>
</feature>
<evidence type="ECO:0000256" key="5">
    <source>
        <dbReference type="ARBA" id="ARBA00023136"/>
    </source>
</evidence>